<sequence length="73" mass="8653">MPSAQPAFGGMFRQLIELGVIEINTEPLDARIERRLKQFWENTSCPRCGHQSIMTWEKHDRVRCRNCEFKPVY</sequence>
<organism evidence="1 2">
    <name type="scientific">Halorubrum ezzemoulense</name>
    <name type="common">Halorubrum chaoviator</name>
    <dbReference type="NCBI Taxonomy" id="337243"/>
    <lineage>
        <taxon>Archaea</taxon>
        <taxon>Methanobacteriati</taxon>
        <taxon>Methanobacteriota</taxon>
        <taxon>Stenosarchaea group</taxon>
        <taxon>Halobacteria</taxon>
        <taxon>Halobacteriales</taxon>
        <taxon>Haloferacaceae</taxon>
        <taxon>Halorubrum</taxon>
    </lineage>
</organism>
<accession>A0A256IP57</accession>
<feature type="non-terminal residue" evidence="1">
    <location>
        <position position="73"/>
    </location>
</feature>
<reference evidence="1 2" key="1">
    <citation type="journal article" date="2014" name="Front. Microbiol.">
        <title>Population and genomic analysis of the genus Halorubrum.</title>
        <authorList>
            <person name="Fullmer M.S."/>
            <person name="Soucy S.M."/>
            <person name="Swithers K.S."/>
            <person name="Makkay A.M."/>
            <person name="Wheeler R."/>
            <person name="Ventosa A."/>
            <person name="Gogarten J.P."/>
            <person name="Papke R.T."/>
        </authorList>
    </citation>
    <scope>NUCLEOTIDE SEQUENCE [LARGE SCALE GENOMIC DNA]</scope>
    <source>
        <strain evidence="1 2">LD3</strain>
    </source>
</reference>
<evidence type="ECO:0000313" key="1">
    <source>
        <dbReference type="EMBL" id="OYR57922.1"/>
    </source>
</evidence>
<gene>
    <name evidence="1" type="ORF">DJ83_15895</name>
</gene>
<proteinExistence type="predicted"/>
<dbReference type="EMBL" id="NHOW01000205">
    <property type="protein sequence ID" value="OYR57922.1"/>
    <property type="molecule type" value="Genomic_DNA"/>
</dbReference>
<evidence type="ECO:0000313" key="2">
    <source>
        <dbReference type="Proteomes" id="UP000216409"/>
    </source>
</evidence>
<protein>
    <submittedName>
        <fullName evidence="1">IS1595 family transposase</fullName>
    </submittedName>
</protein>
<comment type="caution">
    <text evidence="1">The sequence shown here is derived from an EMBL/GenBank/DDBJ whole genome shotgun (WGS) entry which is preliminary data.</text>
</comment>
<name>A0A256IP57_HALEZ</name>
<dbReference type="Proteomes" id="UP000216409">
    <property type="component" value="Unassembled WGS sequence"/>
</dbReference>
<dbReference type="AlphaFoldDB" id="A0A256IP57"/>